<dbReference type="NCBIfam" id="TIGR00786">
    <property type="entry name" value="dctM"/>
    <property type="match status" value="1"/>
</dbReference>
<evidence type="ECO:0000256" key="1">
    <source>
        <dbReference type="ARBA" id="ARBA00004429"/>
    </source>
</evidence>
<dbReference type="PANTHER" id="PTHR33362">
    <property type="entry name" value="SIALIC ACID TRAP TRANSPORTER PERMEASE PROTEIN SIAT-RELATED"/>
    <property type="match status" value="1"/>
</dbReference>
<comment type="similarity">
    <text evidence="7">Belongs to the TRAP transporter large permease family.</text>
</comment>
<organism evidence="9 10">
    <name type="scientific">Seohaeicola zhoushanensis</name>
    <dbReference type="NCBI Taxonomy" id="1569283"/>
    <lineage>
        <taxon>Bacteria</taxon>
        <taxon>Pseudomonadati</taxon>
        <taxon>Pseudomonadota</taxon>
        <taxon>Alphaproteobacteria</taxon>
        <taxon>Rhodobacterales</taxon>
        <taxon>Roseobacteraceae</taxon>
        <taxon>Seohaeicola</taxon>
    </lineage>
</organism>
<keyword evidence="6 7" id="KW-0472">Membrane</keyword>
<evidence type="ECO:0000256" key="4">
    <source>
        <dbReference type="ARBA" id="ARBA00022692"/>
    </source>
</evidence>
<comment type="subunit">
    <text evidence="7">The complex comprises the extracytoplasmic solute receptor protein and the two transmembrane proteins.</text>
</comment>
<gene>
    <name evidence="9" type="ORF">GCM10017056_51410</name>
</gene>
<feature type="transmembrane region" description="Helical" evidence="7">
    <location>
        <begin position="337"/>
        <end position="356"/>
    </location>
</feature>
<keyword evidence="10" id="KW-1185">Reference proteome</keyword>
<reference evidence="9" key="1">
    <citation type="journal article" date="2014" name="Int. J. Syst. Evol. Microbiol.">
        <title>Complete genome sequence of Corynebacterium casei LMG S-19264T (=DSM 44701T), isolated from a smear-ripened cheese.</title>
        <authorList>
            <consortium name="US DOE Joint Genome Institute (JGI-PGF)"/>
            <person name="Walter F."/>
            <person name="Albersmeier A."/>
            <person name="Kalinowski J."/>
            <person name="Ruckert C."/>
        </authorList>
    </citation>
    <scope>NUCLEOTIDE SEQUENCE</scope>
    <source>
        <strain evidence="9">KCTC 42650</strain>
    </source>
</reference>
<feature type="transmembrane region" description="Helical" evidence="7">
    <location>
        <begin position="138"/>
        <end position="165"/>
    </location>
</feature>
<feature type="transmembrane region" description="Helical" evidence="7">
    <location>
        <begin position="275"/>
        <end position="296"/>
    </location>
</feature>
<feature type="transmembrane region" description="Helical" evidence="7">
    <location>
        <begin position="308"/>
        <end position="330"/>
    </location>
</feature>
<dbReference type="AlphaFoldDB" id="A0A8J3H336"/>
<keyword evidence="5 7" id="KW-1133">Transmembrane helix</keyword>
<feature type="transmembrane region" description="Helical" evidence="7">
    <location>
        <begin position="362"/>
        <end position="385"/>
    </location>
</feature>
<dbReference type="PIRSF" id="PIRSF006066">
    <property type="entry name" value="HI0050"/>
    <property type="match status" value="1"/>
</dbReference>
<comment type="caution">
    <text evidence="9">The sequence shown here is derived from an EMBL/GenBank/DDBJ whole genome shotgun (WGS) entry which is preliminary data.</text>
</comment>
<comment type="subcellular location">
    <subcellularLocation>
        <location evidence="1 7">Cell inner membrane</location>
        <topology evidence="1 7">Multi-pass membrane protein</topology>
    </subcellularLocation>
</comment>
<accession>A0A8J3H336</accession>
<proteinExistence type="inferred from homology"/>
<dbReference type="PANTHER" id="PTHR33362:SF5">
    <property type="entry name" value="C4-DICARBOXYLATE TRAP TRANSPORTER LARGE PERMEASE PROTEIN DCTM"/>
    <property type="match status" value="1"/>
</dbReference>
<feature type="transmembrane region" description="Helical" evidence="7">
    <location>
        <begin position="177"/>
        <end position="201"/>
    </location>
</feature>
<name>A0A8J3H336_9RHOB</name>
<comment type="function">
    <text evidence="7">Part of the tripartite ATP-independent periplasmic (TRAP) transport system.</text>
</comment>
<sequence length="430" mass="44696">MTIALIGFVALFALCFLGVPLTVALLSVGTLGFASFRGFSAAGSVVGQQITDAFSSYGFSVIPLFVLMGAFIHRAGLADDLFDGARAWLGHIRGGMAHTTIGASAAFSAVCGSSIATAATMSRVSLPQMKRHSYNDGFACGAVAAGGTLGILIPPSVPLVIFGILTETDITGLFMAAFLPGMMLALLYMCAAWLVVLWRPALGLPAERVNWRDRLATSRRSAMVGLLFFTVLGGMYLGVFTPTEAAGIGAAGALAIMILRKAASWSALSSALSESVITTASLLMVVGSALVFNTFLTISGLTAELVTLIATLDISPLAVILVICTIYLLLGCVFDSLAAMILTVPVFTPIVVGLGFDPLWFGVVVVIVVELGLITPPLGMNVFIVKSFAPNVSIWRIFAGVSPFVAANLVGLTLVVLLPATALWLPGLLN</sequence>
<evidence type="ECO:0000256" key="3">
    <source>
        <dbReference type="ARBA" id="ARBA00022519"/>
    </source>
</evidence>
<feature type="transmembrane region" description="Helical" evidence="7">
    <location>
        <begin position="54"/>
        <end position="76"/>
    </location>
</feature>
<dbReference type="InterPro" id="IPR004681">
    <property type="entry name" value="TRAP_DctM"/>
</dbReference>
<evidence type="ECO:0000259" key="8">
    <source>
        <dbReference type="Pfam" id="PF06808"/>
    </source>
</evidence>
<keyword evidence="7" id="KW-0813">Transport</keyword>
<dbReference type="Proteomes" id="UP000626220">
    <property type="component" value="Unassembled WGS sequence"/>
</dbReference>
<keyword evidence="4 7" id="KW-0812">Transmembrane</keyword>
<keyword evidence="3 7" id="KW-0997">Cell inner membrane</keyword>
<feature type="transmembrane region" description="Helical" evidence="7">
    <location>
        <begin position="245"/>
        <end position="263"/>
    </location>
</feature>
<evidence type="ECO:0000256" key="2">
    <source>
        <dbReference type="ARBA" id="ARBA00022475"/>
    </source>
</evidence>
<evidence type="ECO:0000256" key="7">
    <source>
        <dbReference type="RuleBase" id="RU369079"/>
    </source>
</evidence>
<reference evidence="9" key="2">
    <citation type="submission" date="2020-09" db="EMBL/GenBank/DDBJ databases">
        <authorList>
            <person name="Sun Q."/>
            <person name="Kim S."/>
        </authorList>
    </citation>
    <scope>NUCLEOTIDE SEQUENCE</scope>
    <source>
        <strain evidence="9">KCTC 42650</strain>
    </source>
</reference>
<dbReference type="EMBL" id="BNCJ01000039">
    <property type="protein sequence ID" value="GHF74447.1"/>
    <property type="molecule type" value="Genomic_DNA"/>
</dbReference>
<evidence type="ECO:0000313" key="10">
    <source>
        <dbReference type="Proteomes" id="UP000626220"/>
    </source>
</evidence>
<feature type="transmembrane region" description="Helical" evidence="7">
    <location>
        <begin position="96"/>
        <end position="117"/>
    </location>
</feature>
<dbReference type="Pfam" id="PF06808">
    <property type="entry name" value="DctM"/>
    <property type="match status" value="1"/>
</dbReference>
<dbReference type="GO" id="GO:0022857">
    <property type="term" value="F:transmembrane transporter activity"/>
    <property type="evidence" value="ECO:0007669"/>
    <property type="project" value="UniProtKB-UniRule"/>
</dbReference>
<feature type="transmembrane region" description="Helical" evidence="7">
    <location>
        <begin position="397"/>
        <end position="425"/>
    </location>
</feature>
<dbReference type="InterPro" id="IPR010656">
    <property type="entry name" value="DctM"/>
</dbReference>
<feature type="domain" description="TRAP C4-dicarboxylate transport system permease DctM subunit" evidence="8">
    <location>
        <begin position="8"/>
        <end position="420"/>
    </location>
</feature>
<evidence type="ECO:0000256" key="5">
    <source>
        <dbReference type="ARBA" id="ARBA00022989"/>
    </source>
</evidence>
<evidence type="ECO:0000313" key="9">
    <source>
        <dbReference type="EMBL" id="GHF74447.1"/>
    </source>
</evidence>
<dbReference type="RefSeq" id="WP_189683001.1">
    <property type="nucleotide sequence ID" value="NZ_BNCJ01000039.1"/>
</dbReference>
<keyword evidence="2" id="KW-1003">Cell membrane</keyword>
<protein>
    <recommendedName>
        <fullName evidence="7">TRAP transporter large permease protein</fullName>
    </recommendedName>
</protein>
<feature type="transmembrane region" description="Helical" evidence="7">
    <location>
        <begin position="6"/>
        <end position="33"/>
    </location>
</feature>
<feature type="transmembrane region" description="Helical" evidence="7">
    <location>
        <begin position="222"/>
        <end position="239"/>
    </location>
</feature>
<evidence type="ECO:0000256" key="6">
    <source>
        <dbReference type="ARBA" id="ARBA00023136"/>
    </source>
</evidence>
<dbReference type="GO" id="GO:0005886">
    <property type="term" value="C:plasma membrane"/>
    <property type="evidence" value="ECO:0007669"/>
    <property type="project" value="UniProtKB-SubCell"/>
</dbReference>